<evidence type="ECO:0000256" key="1">
    <source>
        <dbReference type="SAM" id="Phobius"/>
    </source>
</evidence>
<reference evidence="2 3" key="1">
    <citation type="submission" date="2024-09" db="EMBL/GenBank/DDBJ databases">
        <authorList>
            <person name="Sun Q."/>
            <person name="Mori K."/>
        </authorList>
    </citation>
    <scope>NUCLEOTIDE SEQUENCE [LARGE SCALE GENOMIC DNA]</scope>
    <source>
        <strain evidence="2 3">TBRC 0563</strain>
    </source>
</reference>
<protein>
    <recommendedName>
        <fullName evidence="4">DUF3311 domain-containing protein</fullName>
    </recommendedName>
</protein>
<accession>A0ABV5YKB4</accession>
<name>A0ABV5YKB4_9ACTN</name>
<gene>
    <name evidence="2" type="ORF">ACFFNX_25245</name>
</gene>
<keyword evidence="1" id="KW-0812">Transmembrane</keyword>
<comment type="caution">
    <text evidence="2">The sequence shown here is derived from an EMBL/GenBank/DDBJ whole genome shotgun (WGS) entry which is preliminary data.</text>
</comment>
<proteinExistence type="predicted"/>
<dbReference type="EMBL" id="JBHLZP010000205">
    <property type="protein sequence ID" value="MFB9835493.1"/>
    <property type="molecule type" value="Genomic_DNA"/>
</dbReference>
<keyword evidence="1" id="KW-0472">Membrane</keyword>
<evidence type="ECO:0008006" key="4">
    <source>
        <dbReference type="Google" id="ProtNLM"/>
    </source>
</evidence>
<evidence type="ECO:0000313" key="2">
    <source>
        <dbReference type="EMBL" id="MFB9835493.1"/>
    </source>
</evidence>
<evidence type="ECO:0000313" key="3">
    <source>
        <dbReference type="Proteomes" id="UP001589627"/>
    </source>
</evidence>
<keyword evidence="3" id="KW-1185">Reference proteome</keyword>
<feature type="transmembrane region" description="Helical" evidence="1">
    <location>
        <begin position="36"/>
        <end position="54"/>
    </location>
</feature>
<keyword evidence="1" id="KW-1133">Transmembrane helix</keyword>
<organism evidence="2 3">
    <name type="scientific">Actinoallomurus acaciae</name>
    <dbReference type="NCBI Taxonomy" id="502577"/>
    <lineage>
        <taxon>Bacteria</taxon>
        <taxon>Bacillati</taxon>
        <taxon>Actinomycetota</taxon>
        <taxon>Actinomycetes</taxon>
        <taxon>Streptosporangiales</taxon>
        <taxon>Thermomonosporaceae</taxon>
        <taxon>Actinoallomurus</taxon>
    </lineage>
</organism>
<dbReference type="RefSeq" id="WP_378207096.1">
    <property type="nucleotide sequence ID" value="NZ_JBHLZP010000205.1"/>
</dbReference>
<sequence length="68" mass="7450">MRVKLILLGVVVVALVATVWLPFVNTASLWLGLPSIMVWTAAWVLGLTLVLALIEFTRPDENETGEDS</sequence>
<dbReference type="Proteomes" id="UP001589627">
    <property type="component" value="Unassembled WGS sequence"/>
</dbReference>